<keyword evidence="5" id="KW-0653">Protein transport</keyword>
<dbReference type="GO" id="GO:0005886">
    <property type="term" value="C:plasma membrane"/>
    <property type="evidence" value="ECO:0007669"/>
    <property type="project" value="UniProtKB-SubCell"/>
</dbReference>
<keyword evidence="6 10" id="KW-1133">Transmembrane helix</keyword>
<dbReference type="PANTHER" id="PTHR12428:SF65">
    <property type="entry name" value="CYTOCHROME C OXIDASE ASSEMBLY PROTEIN COX18, MITOCHONDRIAL"/>
    <property type="match status" value="1"/>
</dbReference>
<dbReference type="Pfam" id="PF02096">
    <property type="entry name" value="60KD_IMP"/>
    <property type="match status" value="1"/>
</dbReference>
<dbReference type="NCBIfam" id="TIGR03592">
    <property type="entry name" value="yidC_oxa1_cterm"/>
    <property type="match status" value="1"/>
</dbReference>
<evidence type="ECO:0000256" key="6">
    <source>
        <dbReference type="ARBA" id="ARBA00022989"/>
    </source>
</evidence>
<protein>
    <recommendedName>
        <fullName evidence="11">Membrane insertase YidC/Oxa/ALB C-terminal domain-containing protein</fullName>
    </recommendedName>
</protein>
<sequence length="239" mass="27168">MGIFNTIFYEPIFNLLVYIYNILPGHDLGVAIIVITVIIKLVLYIPSKKAIKSQKELATLQPEIEELKQKHKDNKDQLGPELMALYKRKGINPFSSCMPMLIQLPFLFAIYRVFFNGLTDDNAMQALYPFVDNPGVLKHIAFGFLDLAKNSWWLAVLAGAAQFWQSKMLMSKKQSNAGGMAGMGAQMTYIMPIVTIFIGSRFPAGLTFYWFFSTLLSVAQQYLVLGWRKKHEVEIVDKK</sequence>
<proteinExistence type="inferred from homology"/>
<feature type="domain" description="Membrane insertase YidC/Oxa/ALB C-terminal" evidence="11">
    <location>
        <begin position="29"/>
        <end position="224"/>
    </location>
</feature>
<evidence type="ECO:0000256" key="3">
    <source>
        <dbReference type="ARBA" id="ARBA00022475"/>
    </source>
</evidence>
<keyword evidence="4 9" id="KW-0812">Transmembrane</keyword>
<keyword evidence="7 10" id="KW-0472">Membrane</keyword>
<evidence type="ECO:0000259" key="11">
    <source>
        <dbReference type="Pfam" id="PF02096"/>
    </source>
</evidence>
<dbReference type="Proteomes" id="UP000177626">
    <property type="component" value="Unassembled WGS sequence"/>
</dbReference>
<evidence type="ECO:0000256" key="8">
    <source>
        <dbReference type="ARBA" id="ARBA00023186"/>
    </source>
</evidence>
<feature type="transmembrane region" description="Helical" evidence="10">
    <location>
        <begin position="28"/>
        <end position="45"/>
    </location>
</feature>
<evidence type="ECO:0000256" key="4">
    <source>
        <dbReference type="ARBA" id="ARBA00022692"/>
    </source>
</evidence>
<comment type="caution">
    <text evidence="12">The sequence shown here is derived from an EMBL/GenBank/DDBJ whole genome shotgun (WGS) entry which is preliminary data.</text>
</comment>
<comment type="similarity">
    <text evidence="9">Belongs to the OXA1/ALB3/YidC family.</text>
</comment>
<evidence type="ECO:0000256" key="1">
    <source>
        <dbReference type="ARBA" id="ARBA00004651"/>
    </source>
</evidence>
<feature type="transmembrane region" description="Helical" evidence="10">
    <location>
        <begin position="208"/>
        <end position="225"/>
    </location>
</feature>
<accession>A0A1G2BW08</accession>
<dbReference type="PANTHER" id="PTHR12428">
    <property type="entry name" value="OXA1"/>
    <property type="match status" value="1"/>
</dbReference>
<evidence type="ECO:0000256" key="10">
    <source>
        <dbReference type="SAM" id="Phobius"/>
    </source>
</evidence>
<dbReference type="InterPro" id="IPR001708">
    <property type="entry name" value="YidC/ALB3/OXA1/COX18"/>
</dbReference>
<evidence type="ECO:0000313" key="12">
    <source>
        <dbReference type="EMBL" id="OGY93312.1"/>
    </source>
</evidence>
<dbReference type="AlphaFoldDB" id="A0A1G2BW08"/>
<evidence type="ECO:0000256" key="2">
    <source>
        <dbReference type="ARBA" id="ARBA00022448"/>
    </source>
</evidence>
<evidence type="ECO:0000256" key="5">
    <source>
        <dbReference type="ARBA" id="ARBA00022927"/>
    </source>
</evidence>
<dbReference type="EMBL" id="MHKQ01000024">
    <property type="protein sequence ID" value="OGY93312.1"/>
    <property type="molecule type" value="Genomic_DNA"/>
</dbReference>
<dbReference type="CDD" id="cd20070">
    <property type="entry name" value="5TM_YidC_Alb3"/>
    <property type="match status" value="1"/>
</dbReference>
<evidence type="ECO:0000313" key="13">
    <source>
        <dbReference type="Proteomes" id="UP000177626"/>
    </source>
</evidence>
<name>A0A1G2BW08_9BACT</name>
<evidence type="ECO:0000256" key="7">
    <source>
        <dbReference type="ARBA" id="ARBA00023136"/>
    </source>
</evidence>
<keyword evidence="2" id="KW-0813">Transport</keyword>
<dbReference type="GO" id="GO:0032977">
    <property type="term" value="F:membrane insertase activity"/>
    <property type="evidence" value="ECO:0007669"/>
    <property type="project" value="InterPro"/>
</dbReference>
<feature type="transmembrane region" description="Helical" evidence="10">
    <location>
        <begin position="182"/>
        <end position="202"/>
    </location>
</feature>
<dbReference type="InterPro" id="IPR028055">
    <property type="entry name" value="YidC/Oxa/ALB_C"/>
</dbReference>
<gene>
    <name evidence="12" type="ORF">A2406_00990</name>
</gene>
<keyword evidence="3" id="KW-1003">Cell membrane</keyword>
<comment type="subcellular location">
    <subcellularLocation>
        <location evidence="1">Cell membrane</location>
        <topology evidence="1">Multi-pass membrane protein</topology>
    </subcellularLocation>
    <subcellularLocation>
        <location evidence="9">Membrane</location>
        <topology evidence="9">Multi-pass membrane protein</topology>
    </subcellularLocation>
</comment>
<keyword evidence="8" id="KW-0143">Chaperone</keyword>
<evidence type="ECO:0000256" key="9">
    <source>
        <dbReference type="RuleBase" id="RU003945"/>
    </source>
</evidence>
<organism evidence="12 13">
    <name type="scientific">Candidatus Komeilibacteria bacterium RIFOXYC1_FULL_37_11</name>
    <dbReference type="NCBI Taxonomy" id="1798555"/>
    <lineage>
        <taxon>Bacteria</taxon>
        <taxon>Candidatus Komeiliibacteriota</taxon>
    </lineage>
</organism>
<feature type="transmembrane region" description="Helical" evidence="10">
    <location>
        <begin position="93"/>
        <end position="114"/>
    </location>
</feature>
<dbReference type="GO" id="GO:0015031">
    <property type="term" value="P:protein transport"/>
    <property type="evidence" value="ECO:0007669"/>
    <property type="project" value="UniProtKB-KW"/>
</dbReference>
<dbReference type="GO" id="GO:0051205">
    <property type="term" value="P:protein insertion into membrane"/>
    <property type="evidence" value="ECO:0007669"/>
    <property type="project" value="TreeGrafter"/>
</dbReference>
<reference evidence="12 13" key="1">
    <citation type="journal article" date="2016" name="Nat. Commun.">
        <title>Thousands of microbial genomes shed light on interconnected biogeochemical processes in an aquifer system.</title>
        <authorList>
            <person name="Anantharaman K."/>
            <person name="Brown C.T."/>
            <person name="Hug L.A."/>
            <person name="Sharon I."/>
            <person name="Castelle C.J."/>
            <person name="Probst A.J."/>
            <person name="Thomas B.C."/>
            <person name="Singh A."/>
            <person name="Wilkins M.J."/>
            <person name="Karaoz U."/>
            <person name="Brodie E.L."/>
            <person name="Williams K.H."/>
            <person name="Hubbard S.S."/>
            <person name="Banfield J.F."/>
        </authorList>
    </citation>
    <scope>NUCLEOTIDE SEQUENCE [LARGE SCALE GENOMIC DNA]</scope>
</reference>
<dbReference type="InterPro" id="IPR047196">
    <property type="entry name" value="YidC_ALB_C"/>
</dbReference>